<dbReference type="AlphaFoldDB" id="A0A6G7GPC9"/>
<dbReference type="EMBL" id="CP049055">
    <property type="protein sequence ID" value="QII11214.1"/>
    <property type="molecule type" value="Genomic_DNA"/>
</dbReference>
<protein>
    <submittedName>
        <fullName evidence="1">Uncharacterized protein</fullName>
    </submittedName>
</protein>
<name>A0A6G7GPC9_KUEST</name>
<accession>A0A6G7GPC9</accession>
<gene>
    <name evidence="1" type="ORF">KsCSTR_18350</name>
</gene>
<dbReference type="Proteomes" id="UP000501926">
    <property type="component" value="Chromosome"/>
</dbReference>
<evidence type="ECO:0000313" key="2">
    <source>
        <dbReference type="Proteomes" id="UP000501926"/>
    </source>
</evidence>
<evidence type="ECO:0000313" key="1">
    <source>
        <dbReference type="EMBL" id="QII11214.1"/>
    </source>
</evidence>
<sequence length="273" mass="31480">MEMEKEYYLKAGEVTGIVKMVRLQKILAEAMEYIRIKEAIDGGVYKAYGMKAKEYCEEKCGIPYSTYNKHEAEIRQLGKDLWVMKKLMGWSADEVQSLAVLPEDSKVKVHEKSNMLELDGKKIPLENKAEIQEAFNAILKREELTAKEKQVAEKETKHAQKSLEGIGKEYKKEIKAYEDKVRDLEAKVVDPMLPEGFEEVMKSIERKFDEIHTAVTKLKYDDVYGDDPEEGHKRAMFAARVGTMRNQYLHALHRLSDVFGVNLEDIVNRARNV</sequence>
<proteinExistence type="predicted"/>
<reference evidence="1 2" key="1">
    <citation type="submission" date="2020-02" db="EMBL/GenBank/DDBJ databases">
        <title>Newly sequenced genome of strain CSTR1 showed variability in Candidatus Kuenenia stuttgartiensis genomes.</title>
        <authorList>
            <person name="Ding C."/>
            <person name="Adrian L."/>
        </authorList>
    </citation>
    <scope>NUCLEOTIDE SEQUENCE [LARGE SCALE GENOMIC DNA]</scope>
    <source>
        <strain evidence="1 2">CSTR1</strain>
    </source>
</reference>
<organism evidence="1 2">
    <name type="scientific">Kuenenia stuttgartiensis</name>
    <dbReference type="NCBI Taxonomy" id="174633"/>
    <lineage>
        <taxon>Bacteria</taxon>
        <taxon>Pseudomonadati</taxon>
        <taxon>Planctomycetota</taxon>
        <taxon>Candidatus Brocadiia</taxon>
        <taxon>Candidatus Brocadiales</taxon>
        <taxon>Candidatus Brocadiaceae</taxon>
        <taxon>Candidatus Kuenenia</taxon>
    </lineage>
</organism>
<dbReference type="RefSeq" id="WP_164994782.1">
    <property type="nucleotide sequence ID" value="NZ_CP049055.1"/>
</dbReference>